<reference evidence="11 12" key="1">
    <citation type="submission" date="2023-12" db="EMBL/GenBank/DDBJ databases">
        <title>A high-quality genome assembly for Dillenia turbinata (Dilleniales).</title>
        <authorList>
            <person name="Chanderbali A."/>
        </authorList>
    </citation>
    <scope>NUCLEOTIDE SEQUENCE [LARGE SCALE GENOMIC DNA]</scope>
    <source>
        <strain evidence="11">LSX21</strain>
        <tissue evidence="11">Leaf</tissue>
    </source>
</reference>
<dbReference type="GO" id="GO:0052622">
    <property type="term" value="F:ATP/ADP dimethylallyltransferase activity"/>
    <property type="evidence" value="ECO:0007669"/>
    <property type="project" value="UniProtKB-EC"/>
</dbReference>
<dbReference type="GO" id="GO:0052381">
    <property type="term" value="F:tRNA dimethylallyltransferase activity"/>
    <property type="evidence" value="ECO:0007669"/>
    <property type="project" value="TreeGrafter"/>
</dbReference>
<evidence type="ECO:0000256" key="5">
    <source>
        <dbReference type="ARBA" id="ARBA00022840"/>
    </source>
</evidence>
<evidence type="ECO:0000313" key="11">
    <source>
        <dbReference type="EMBL" id="KAK6913876.1"/>
    </source>
</evidence>
<dbReference type="PANTHER" id="PTHR11088">
    <property type="entry name" value="TRNA DIMETHYLALLYLTRANSFERASE"/>
    <property type="match status" value="1"/>
</dbReference>
<dbReference type="GO" id="GO:0005524">
    <property type="term" value="F:ATP binding"/>
    <property type="evidence" value="ECO:0007669"/>
    <property type="project" value="UniProtKB-KW"/>
</dbReference>
<evidence type="ECO:0000256" key="9">
    <source>
        <dbReference type="ARBA" id="ARBA00055191"/>
    </source>
</evidence>
<accession>A0AAN8YUR9</accession>
<dbReference type="GO" id="GO:0006400">
    <property type="term" value="P:tRNA modification"/>
    <property type="evidence" value="ECO:0007669"/>
    <property type="project" value="TreeGrafter"/>
</dbReference>
<keyword evidence="12" id="KW-1185">Reference proteome</keyword>
<dbReference type="Gene3D" id="3.40.50.300">
    <property type="entry name" value="P-loop containing nucleotide triphosphate hydrolases"/>
    <property type="match status" value="1"/>
</dbReference>
<gene>
    <name evidence="11" type="ORF">RJ641_021197</name>
</gene>
<dbReference type="AlphaFoldDB" id="A0AAN8YUR9"/>
<evidence type="ECO:0000256" key="4">
    <source>
        <dbReference type="ARBA" id="ARBA00022741"/>
    </source>
</evidence>
<evidence type="ECO:0000256" key="8">
    <source>
        <dbReference type="ARBA" id="ARBA00052386"/>
    </source>
</evidence>
<comment type="similarity">
    <text evidence="1">Belongs to the IPP transferase family.</text>
</comment>
<dbReference type="EMBL" id="JBAMMX010000026">
    <property type="protein sequence ID" value="KAK6913876.1"/>
    <property type="molecule type" value="Genomic_DNA"/>
</dbReference>
<comment type="catalytic activity">
    <reaction evidence="7">
        <text>dimethylallyl diphosphate + ATP = N(6)-(dimethylallyl)adenosine 5'-triphosphate + diphosphate</text>
        <dbReference type="Rhea" id="RHEA:36331"/>
        <dbReference type="ChEBI" id="CHEBI:30616"/>
        <dbReference type="ChEBI" id="CHEBI:33019"/>
        <dbReference type="ChEBI" id="CHEBI:57623"/>
        <dbReference type="ChEBI" id="CHEBI:73532"/>
        <dbReference type="EC" id="2.5.1.112"/>
    </reaction>
</comment>
<comment type="caution">
    <text evidence="11">The sequence shown here is derived from an EMBL/GenBank/DDBJ whole genome shotgun (WGS) entry which is preliminary data.</text>
</comment>
<evidence type="ECO:0000256" key="1">
    <source>
        <dbReference type="ARBA" id="ARBA00005842"/>
    </source>
</evidence>
<organism evidence="11 12">
    <name type="scientific">Dillenia turbinata</name>
    <dbReference type="NCBI Taxonomy" id="194707"/>
    <lineage>
        <taxon>Eukaryota</taxon>
        <taxon>Viridiplantae</taxon>
        <taxon>Streptophyta</taxon>
        <taxon>Embryophyta</taxon>
        <taxon>Tracheophyta</taxon>
        <taxon>Spermatophyta</taxon>
        <taxon>Magnoliopsida</taxon>
        <taxon>eudicotyledons</taxon>
        <taxon>Gunneridae</taxon>
        <taxon>Pentapetalae</taxon>
        <taxon>Dilleniales</taxon>
        <taxon>Dilleniaceae</taxon>
        <taxon>Dillenia</taxon>
    </lineage>
</organism>
<evidence type="ECO:0000256" key="7">
    <source>
        <dbReference type="ARBA" id="ARBA00051744"/>
    </source>
</evidence>
<keyword evidence="4" id="KW-0547">Nucleotide-binding</keyword>
<name>A0AAN8YUR9_9MAGN</name>
<comment type="catalytic activity">
    <reaction evidence="8">
        <text>dimethylallyl diphosphate + ADP = N(6)-(dimethylallyl)adenosine 5'-diphosphate + diphosphate</text>
        <dbReference type="Rhea" id="RHEA:36327"/>
        <dbReference type="ChEBI" id="CHEBI:33019"/>
        <dbReference type="ChEBI" id="CHEBI:57623"/>
        <dbReference type="ChEBI" id="CHEBI:73533"/>
        <dbReference type="ChEBI" id="CHEBI:456216"/>
        <dbReference type="EC" id="2.5.1.112"/>
    </reaction>
</comment>
<dbReference type="GO" id="GO:0005739">
    <property type="term" value="C:mitochondrion"/>
    <property type="evidence" value="ECO:0007669"/>
    <property type="project" value="TreeGrafter"/>
</dbReference>
<dbReference type="GO" id="GO:0009691">
    <property type="term" value="P:cytokinin biosynthetic process"/>
    <property type="evidence" value="ECO:0007669"/>
    <property type="project" value="UniProtKB-KW"/>
</dbReference>
<evidence type="ECO:0000256" key="2">
    <source>
        <dbReference type="ARBA" id="ARBA00022679"/>
    </source>
</evidence>
<keyword evidence="6" id="KW-0809">Transit peptide</keyword>
<evidence type="ECO:0000256" key="3">
    <source>
        <dbReference type="ARBA" id="ARBA00022712"/>
    </source>
</evidence>
<sequence length="305" mass="34782">MDSFNPRHHKEKVVIVMGATGTGKSRLAIDLARQFGGEVVNSDKIQVYEGLDIVTNKVTEEECRGVPHHLLGFVDPNVNYTSSDFKLHASLTMDSIISRDRLPIIAGGSNSFIEALVDHEMKFNRRFQFCFLWVDVMLPVLWSFVRVRVDRMVEMGLVDEVREFFNPLGDYSTGLRRAIGVPEMDHFLRADIELVNKEVLVIYLEQAINKIKSNTFKLACKQVQKIDRLRRLWRGKNYIHKLDATQVFLKREKEANKAWDELVLGPSTSIVAQFLHGGDRTSTFFPSSSTFPTIVKNSQTIAFTS</sequence>
<dbReference type="InterPro" id="IPR027417">
    <property type="entry name" value="P-loop_NTPase"/>
</dbReference>
<keyword evidence="3" id="KW-0203">Cytokinin biosynthesis</keyword>
<evidence type="ECO:0000256" key="10">
    <source>
        <dbReference type="ARBA" id="ARBA00066838"/>
    </source>
</evidence>
<dbReference type="SUPFAM" id="SSF52540">
    <property type="entry name" value="P-loop containing nucleoside triphosphate hydrolases"/>
    <property type="match status" value="1"/>
</dbReference>
<dbReference type="FunFam" id="1.10.287.890:FF:000002">
    <property type="entry name" value="Adenylate isopentenyltransferase 5, chloroplastic"/>
    <property type="match status" value="1"/>
</dbReference>
<dbReference type="Pfam" id="PF01715">
    <property type="entry name" value="IPPT"/>
    <property type="match status" value="2"/>
</dbReference>
<comment type="function">
    <text evidence="9">Involved in cytokinin biosynthesis. Catalyzes the transfer of an isopentenyl group from dimethylallyl diphosphate (DMAPP) to ATP and ADP.</text>
</comment>
<dbReference type="Proteomes" id="UP001370490">
    <property type="component" value="Unassembled WGS sequence"/>
</dbReference>
<dbReference type="Gene3D" id="1.10.287.890">
    <property type="entry name" value="Crystal structure of tRNA isopentenylpyrophosphate transferase (bh2366) domain"/>
    <property type="match status" value="1"/>
</dbReference>
<dbReference type="InterPro" id="IPR039657">
    <property type="entry name" value="Dimethylallyltransferase"/>
</dbReference>
<keyword evidence="2" id="KW-0808">Transferase</keyword>
<protein>
    <recommendedName>
        <fullName evidence="10">adenylate dimethylallyltransferase (ADP/ATP-dependent)</fullName>
        <ecNumber evidence="10">2.5.1.112</ecNumber>
    </recommendedName>
</protein>
<evidence type="ECO:0000313" key="12">
    <source>
        <dbReference type="Proteomes" id="UP001370490"/>
    </source>
</evidence>
<dbReference type="EC" id="2.5.1.112" evidence="10"/>
<evidence type="ECO:0000256" key="6">
    <source>
        <dbReference type="ARBA" id="ARBA00022946"/>
    </source>
</evidence>
<dbReference type="PANTHER" id="PTHR11088:SF74">
    <property type="entry name" value="ADENYLATE ISOPENTENYLTRANSFERASE 5, CHLOROPLASTIC"/>
    <property type="match status" value="1"/>
</dbReference>
<proteinExistence type="inferred from homology"/>
<dbReference type="GO" id="GO:0009824">
    <property type="term" value="F:AMP dimethylallyltransferase activity"/>
    <property type="evidence" value="ECO:0007669"/>
    <property type="project" value="UniProtKB-ARBA"/>
</dbReference>
<keyword evidence="5" id="KW-0067">ATP-binding</keyword>